<dbReference type="GO" id="GO:0008217">
    <property type="term" value="P:regulation of blood pressure"/>
    <property type="evidence" value="ECO:0007669"/>
    <property type="project" value="InterPro"/>
</dbReference>
<dbReference type="Proteomes" id="UP000664940">
    <property type="component" value="Unassembled WGS sequence"/>
</dbReference>
<dbReference type="InterPro" id="IPR001483">
    <property type="entry name" value="Urotensin_II"/>
</dbReference>
<feature type="signal peptide" evidence="13">
    <location>
        <begin position="1"/>
        <end position="20"/>
    </location>
</feature>
<feature type="region of interest" description="Disordered" evidence="12">
    <location>
        <begin position="63"/>
        <end position="113"/>
    </location>
</feature>
<dbReference type="GO" id="GO:0005615">
    <property type="term" value="C:extracellular space"/>
    <property type="evidence" value="ECO:0007669"/>
    <property type="project" value="TreeGrafter"/>
</dbReference>
<accession>A0A834AH07</accession>
<feature type="region of interest" description="Disordered" evidence="12">
    <location>
        <begin position="22"/>
        <end position="45"/>
    </location>
</feature>
<evidence type="ECO:0000256" key="6">
    <source>
        <dbReference type="ARBA" id="ARBA00022729"/>
    </source>
</evidence>
<comment type="caution">
    <text evidence="14">The sequence shown here is derived from an EMBL/GenBank/DDBJ whole genome shotgun (WGS) entry which is preliminary data.</text>
</comment>
<feature type="chain" id="PRO_5032870589" description="Urotensin-2" evidence="13">
    <location>
        <begin position="21"/>
        <end position="122"/>
    </location>
</feature>
<name>A0A834AH07_9CHIR</name>
<evidence type="ECO:0000256" key="12">
    <source>
        <dbReference type="SAM" id="MobiDB-lite"/>
    </source>
</evidence>
<dbReference type="Pfam" id="PF02083">
    <property type="entry name" value="Urotensin_II"/>
    <property type="match status" value="1"/>
</dbReference>
<evidence type="ECO:0000256" key="8">
    <source>
        <dbReference type="ARBA" id="ARBA00037509"/>
    </source>
</evidence>
<evidence type="ECO:0000256" key="3">
    <source>
        <dbReference type="ARBA" id="ARBA00022525"/>
    </source>
</evidence>
<protein>
    <recommendedName>
        <fullName evidence="9">Urotensin-2</fullName>
    </recommendedName>
    <alternativeName>
        <fullName evidence="10">Urotensin II</fullName>
    </alternativeName>
</protein>
<comment type="subcellular location">
    <subcellularLocation>
        <location evidence="1 11">Secreted</location>
    </subcellularLocation>
</comment>
<keyword evidence="7" id="KW-1015">Disulfide bond</keyword>
<dbReference type="AlphaFoldDB" id="A0A834AH07"/>
<keyword evidence="4" id="KW-0165">Cleavage on pair of basic residues</keyword>
<dbReference type="GO" id="GO:0097746">
    <property type="term" value="P:blood vessel diameter maintenance"/>
    <property type="evidence" value="ECO:0007669"/>
    <property type="project" value="InterPro"/>
</dbReference>
<dbReference type="GO" id="GO:0005179">
    <property type="term" value="F:hormone activity"/>
    <property type="evidence" value="ECO:0007669"/>
    <property type="project" value="UniProtKB-KW"/>
</dbReference>
<evidence type="ECO:0000313" key="15">
    <source>
        <dbReference type="Proteomes" id="UP000664940"/>
    </source>
</evidence>
<evidence type="ECO:0000256" key="11">
    <source>
        <dbReference type="RuleBase" id="RU000636"/>
    </source>
</evidence>
<dbReference type="PROSITE" id="PS00984">
    <property type="entry name" value="UROTENSIN_II"/>
    <property type="match status" value="1"/>
</dbReference>
<evidence type="ECO:0000256" key="9">
    <source>
        <dbReference type="ARBA" id="ARBA00040274"/>
    </source>
</evidence>
<evidence type="ECO:0000256" key="10">
    <source>
        <dbReference type="ARBA" id="ARBA00043243"/>
    </source>
</evidence>
<evidence type="ECO:0000256" key="13">
    <source>
        <dbReference type="SAM" id="SignalP"/>
    </source>
</evidence>
<gene>
    <name evidence="14" type="ORF">HJG60_020087</name>
</gene>
<evidence type="ECO:0000313" key="14">
    <source>
        <dbReference type="EMBL" id="KAF6112194.1"/>
    </source>
</evidence>
<comment type="function">
    <text evidence="8">Highly potent vasoconstrictor.</text>
</comment>
<comment type="similarity">
    <text evidence="2 11">Belongs to the urotensin-2 family.</text>
</comment>
<organism evidence="14 15">
    <name type="scientific">Phyllostomus discolor</name>
    <name type="common">pale spear-nosed bat</name>
    <dbReference type="NCBI Taxonomy" id="89673"/>
    <lineage>
        <taxon>Eukaryota</taxon>
        <taxon>Metazoa</taxon>
        <taxon>Chordata</taxon>
        <taxon>Craniata</taxon>
        <taxon>Vertebrata</taxon>
        <taxon>Euteleostomi</taxon>
        <taxon>Mammalia</taxon>
        <taxon>Eutheria</taxon>
        <taxon>Laurasiatheria</taxon>
        <taxon>Chiroptera</taxon>
        <taxon>Yangochiroptera</taxon>
        <taxon>Phyllostomidae</taxon>
        <taxon>Phyllostominae</taxon>
        <taxon>Phyllostomus</taxon>
    </lineage>
</organism>
<keyword evidence="5 11" id="KW-0372">Hormone</keyword>
<reference evidence="14 15" key="1">
    <citation type="journal article" date="2020" name="Nature">
        <title>Six reference-quality genomes reveal evolution of bat adaptations.</title>
        <authorList>
            <person name="Jebb D."/>
            <person name="Huang Z."/>
            <person name="Pippel M."/>
            <person name="Hughes G.M."/>
            <person name="Lavrichenko K."/>
            <person name="Devanna P."/>
            <person name="Winkler S."/>
            <person name="Jermiin L.S."/>
            <person name="Skirmuntt E.C."/>
            <person name="Katzourakis A."/>
            <person name="Burkitt-Gray L."/>
            <person name="Ray D.A."/>
            <person name="Sullivan K.A.M."/>
            <person name="Roscito J.G."/>
            <person name="Kirilenko B.M."/>
            <person name="Davalos L.M."/>
            <person name="Corthals A.P."/>
            <person name="Power M.L."/>
            <person name="Jones G."/>
            <person name="Ransome R.D."/>
            <person name="Dechmann D.K.N."/>
            <person name="Locatelli A.G."/>
            <person name="Puechmaille S.J."/>
            <person name="Fedrigo O."/>
            <person name="Jarvis E.D."/>
            <person name="Hiller M."/>
            <person name="Vernes S.C."/>
            <person name="Myers E.W."/>
            <person name="Teeling E.C."/>
        </authorList>
    </citation>
    <scope>NUCLEOTIDE SEQUENCE [LARGE SCALE GENOMIC DNA]</scope>
    <source>
        <strain evidence="14">Bat1K_MPI-CBG_1</strain>
    </source>
</reference>
<proteinExistence type="inferred from homology"/>
<evidence type="ECO:0000256" key="5">
    <source>
        <dbReference type="ARBA" id="ARBA00022702"/>
    </source>
</evidence>
<evidence type="ECO:0000256" key="2">
    <source>
        <dbReference type="ARBA" id="ARBA00006719"/>
    </source>
</evidence>
<dbReference type="EMBL" id="JABVXQ010000005">
    <property type="protein sequence ID" value="KAF6112194.1"/>
    <property type="molecule type" value="Genomic_DNA"/>
</dbReference>
<dbReference type="PANTHER" id="PTHR14447:SF0">
    <property type="entry name" value="UROTENSIN-2"/>
    <property type="match status" value="1"/>
</dbReference>
<keyword evidence="6 13" id="KW-0732">Signal</keyword>
<sequence>MYRLASCYLLLMGCLRSLSALPVPDSRDEPLPFPAPDGGVRPALDKADGASLLRGLLEALGAETGDGLGRADPGTDTSNPRGITGKALSGQGPSVLLNHLPARSRKHSQRGPPSECFWKYCV</sequence>
<keyword evidence="3" id="KW-0964">Secreted</keyword>
<evidence type="ECO:0000256" key="7">
    <source>
        <dbReference type="ARBA" id="ARBA00023157"/>
    </source>
</evidence>
<evidence type="ECO:0000256" key="4">
    <source>
        <dbReference type="ARBA" id="ARBA00022685"/>
    </source>
</evidence>
<evidence type="ECO:0000256" key="1">
    <source>
        <dbReference type="ARBA" id="ARBA00004613"/>
    </source>
</evidence>
<dbReference type="PANTHER" id="PTHR14447">
    <property type="entry name" value="UROTENSIN 2"/>
    <property type="match status" value="1"/>
</dbReference>